<comment type="caution">
    <text evidence="2">The sequence shown here is derived from an EMBL/GenBank/DDBJ whole genome shotgun (WGS) entry which is preliminary data.</text>
</comment>
<dbReference type="InterPro" id="IPR004244">
    <property type="entry name" value="Transposase_22"/>
</dbReference>
<evidence type="ECO:0000256" key="1">
    <source>
        <dbReference type="SAM" id="Coils"/>
    </source>
</evidence>
<accession>A0AAV7ULF2</accession>
<reference evidence="2" key="1">
    <citation type="journal article" date="2022" name="bioRxiv">
        <title>Sequencing and chromosome-scale assembly of the giantPleurodeles waltlgenome.</title>
        <authorList>
            <person name="Brown T."/>
            <person name="Elewa A."/>
            <person name="Iarovenko S."/>
            <person name="Subramanian E."/>
            <person name="Araus A.J."/>
            <person name="Petzold A."/>
            <person name="Susuki M."/>
            <person name="Suzuki K.-i.T."/>
            <person name="Hayashi T."/>
            <person name="Toyoda A."/>
            <person name="Oliveira C."/>
            <person name="Osipova E."/>
            <person name="Leigh N.D."/>
            <person name="Simon A."/>
            <person name="Yun M.H."/>
        </authorList>
    </citation>
    <scope>NUCLEOTIDE SEQUENCE</scope>
    <source>
        <strain evidence="2">20211129_DDA</strain>
        <tissue evidence="2">Liver</tissue>
    </source>
</reference>
<dbReference type="Proteomes" id="UP001066276">
    <property type="component" value="Chromosome 3_1"/>
</dbReference>
<evidence type="ECO:0000313" key="3">
    <source>
        <dbReference type="Proteomes" id="UP001066276"/>
    </source>
</evidence>
<gene>
    <name evidence="2" type="ORF">NDU88_006585</name>
</gene>
<dbReference type="AlphaFoldDB" id="A0AAV7ULF2"/>
<evidence type="ECO:0000313" key="2">
    <source>
        <dbReference type="EMBL" id="KAJ1189843.1"/>
    </source>
</evidence>
<sequence length="186" mass="21367">MLHDSTVDGSGIQFVPQKHGELNGSGALTSGLRGWDLVQETLSQLSQEIKDHFETSEANENRIQCTCSNLEAKIENLTQHTLDLEVGFQTLQSVVQENVQEVSRLKSKLERFENNARRNNVRILGVKEGLEGSDIKTFVLSLLKNYFLRDNWMDNMEVEIQRVHRDPFKQHPWRKNPLKILVNLLS</sequence>
<feature type="coiled-coil region" evidence="1">
    <location>
        <begin position="95"/>
        <end position="122"/>
    </location>
</feature>
<dbReference type="EMBL" id="JANPWB010000005">
    <property type="protein sequence ID" value="KAJ1189843.1"/>
    <property type="molecule type" value="Genomic_DNA"/>
</dbReference>
<organism evidence="2 3">
    <name type="scientific">Pleurodeles waltl</name>
    <name type="common">Iberian ribbed newt</name>
    <dbReference type="NCBI Taxonomy" id="8319"/>
    <lineage>
        <taxon>Eukaryota</taxon>
        <taxon>Metazoa</taxon>
        <taxon>Chordata</taxon>
        <taxon>Craniata</taxon>
        <taxon>Vertebrata</taxon>
        <taxon>Euteleostomi</taxon>
        <taxon>Amphibia</taxon>
        <taxon>Batrachia</taxon>
        <taxon>Caudata</taxon>
        <taxon>Salamandroidea</taxon>
        <taxon>Salamandridae</taxon>
        <taxon>Pleurodelinae</taxon>
        <taxon>Pleurodeles</taxon>
    </lineage>
</organism>
<name>A0AAV7ULF2_PLEWA</name>
<proteinExistence type="predicted"/>
<protein>
    <submittedName>
        <fullName evidence="2">Uncharacterized protein</fullName>
    </submittedName>
</protein>
<keyword evidence="3" id="KW-1185">Reference proteome</keyword>
<dbReference type="PANTHER" id="PTHR11505">
    <property type="entry name" value="L1 TRANSPOSABLE ELEMENT-RELATED"/>
    <property type="match status" value="1"/>
</dbReference>
<keyword evidence="1" id="KW-0175">Coiled coil</keyword>
<dbReference type="Gene3D" id="3.30.70.1820">
    <property type="entry name" value="L1 transposable element, RRM domain"/>
    <property type="match status" value="1"/>
</dbReference>